<dbReference type="PANTHER" id="PTHR42830:SF2">
    <property type="entry name" value="OSMC_OHR FAMILY PROTEIN"/>
    <property type="match status" value="1"/>
</dbReference>
<reference evidence="2" key="1">
    <citation type="submission" date="2016-10" db="EMBL/GenBank/DDBJ databases">
        <authorList>
            <person name="Varghese N."/>
            <person name="Submissions S."/>
        </authorList>
    </citation>
    <scope>NUCLEOTIDE SEQUENCE [LARGE SCALE GENOMIC DNA]</scope>
    <source>
        <strain evidence="2">DSM 25811 / CCM 8410 / LMG 26954 / E90</strain>
    </source>
</reference>
<dbReference type="OrthoDB" id="9795405at2"/>
<dbReference type="RefSeq" id="WP_090390314.1">
    <property type="nucleotide sequence ID" value="NZ_FMZO01000005.1"/>
</dbReference>
<dbReference type="Gene3D" id="3.30.300.20">
    <property type="match status" value="1"/>
</dbReference>
<dbReference type="PANTHER" id="PTHR42830">
    <property type="entry name" value="OSMOTICALLY INDUCIBLE FAMILY PROTEIN"/>
    <property type="match status" value="1"/>
</dbReference>
<accession>A0A1G6RCC1</accession>
<name>A0A1G6RCC1_NIADE</name>
<protein>
    <submittedName>
        <fullName evidence="1">Organic hydroperoxide reductase OsmC/OhrA</fullName>
    </submittedName>
</protein>
<dbReference type="AlphaFoldDB" id="A0A1G6RCC1"/>
<dbReference type="Proteomes" id="UP000198757">
    <property type="component" value="Unassembled WGS sequence"/>
</dbReference>
<dbReference type="InterPro" id="IPR052707">
    <property type="entry name" value="OsmC_Ohr_Peroxiredoxin"/>
</dbReference>
<evidence type="ECO:0000313" key="1">
    <source>
        <dbReference type="EMBL" id="SDD01556.1"/>
    </source>
</evidence>
<keyword evidence="2" id="KW-1185">Reference proteome</keyword>
<dbReference type="InterPro" id="IPR015946">
    <property type="entry name" value="KH_dom-like_a/b"/>
</dbReference>
<dbReference type="InterPro" id="IPR003718">
    <property type="entry name" value="OsmC/Ohr_fam"/>
</dbReference>
<sequence>MLQEHFYEVDLEWESGRRGLLSSPVLGETIACATPPEFPNGVPGIWSPEHLYAAAINSCYMATFLAIAENFRLAFSRFSCKTICKLEQKEGRYQITEAVIDPVVTLQNYETDQQKALRVLEKSKSACLVTNSIKTTIGLNVTLM</sequence>
<proteinExistence type="predicted"/>
<gene>
    <name evidence="1" type="ORF">SAMN04487894_105211</name>
</gene>
<dbReference type="SUPFAM" id="SSF82784">
    <property type="entry name" value="OsmC-like"/>
    <property type="match status" value="1"/>
</dbReference>
<dbReference type="InterPro" id="IPR036102">
    <property type="entry name" value="OsmC/Ohrsf"/>
</dbReference>
<evidence type="ECO:0000313" key="2">
    <source>
        <dbReference type="Proteomes" id="UP000198757"/>
    </source>
</evidence>
<dbReference type="EMBL" id="FMZO01000005">
    <property type="protein sequence ID" value="SDD01556.1"/>
    <property type="molecule type" value="Genomic_DNA"/>
</dbReference>
<dbReference type="STRING" id="1285928.SAMN04487894_105211"/>
<dbReference type="Pfam" id="PF02566">
    <property type="entry name" value="OsmC"/>
    <property type="match status" value="1"/>
</dbReference>
<organism evidence="1 2">
    <name type="scientific">Niabella drilacis (strain DSM 25811 / CCM 8410 / CCUG 62505 / LMG 26954 / E90)</name>
    <dbReference type="NCBI Taxonomy" id="1285928"/>
    <lineage>
        <taxon>Bacteria</taxon>
        <taxon>Pseudomonadati</taxon>
        <taxon>Bacteroidota</taxon>
        <taxon>Chitinophagia</taxon>
        <taxon>Chitinophagales</taxon>
        <taxon>Chitinophagaceae</taxon>
        <taxon>Niabella</taxon>
    </lineage>
</organism>